<name>A0A8J5VFH0_ZIZPA</name>
<dbReference type="AlphaFoldDB" id="A0A8J5VFH0"/>
<dbReference type="PANTHER" id="PTHR20930:SF7">
    <property type="entry name" value="OS04G0476800 PROTEIN"/>
    <property type="match status" value="1"/>
</dbReference>
<reference evidence="6" key="1">
    <citation type="journal article" date="2021" name="bioRxiv">
        <title>Whole Genome Assembly and Annotation of Northern Wild Rice, Zizania palustris L., Supports a Whole Genome Duplication in the Zizania Genus.</title>
        <authorList>
            <person name="Haas M."/>
            <person name="Kono T."/>
            <person name="Macchietto M."/>
            <person name="Millas R."/>
            <person name="McGilp L."/>
            <person name="Shao M."/>
            <person name="Duquette J."/>
            <person name="Hirsch C.N."/>
            <person name="Kimball J."/>
        </authorList>
    </citation>
    <scope>NUCLEOTIDE SEQUENCE</scope>
    <source>
        <tissue evidence="6">Fresh leaf tissue</tissue>
    </source>
</reference>
<organism evidence="6 7">
    <name type="scientific">Zizania palustris</name>
    <name type="common">Northern wild rice</name>
    <dbReference type="NCBI Taxonomy" id="103762"/>
    <lineage>
        <taxon>Eukaryota</taxon>
        <taxon>Viridiplantae</taxon>
        <taxon>Streptophyta</taxon>
        <taxon>Embryophyta</taxon>
        <taxon>Tracheophyta</taxon>
        <taxon>Spermatophyta</taxon>
        <taxon>Magnoliopsida</taxon>
        <taxon>Liliopsida</taxon>
        <taxon>Poales</taxon>
        <taxon>Poaceae</taxon>
        <taxon>BOP clade</taxon>
        <taxon>Oryzoideae</taxon>
        <taxon>Oryzeae</taxon>
        <taxon>Zizaniinae</taxon>
        <taxon>Zizania</taxon>
    </lineage>
</organism>
<dbReference type="InterPro" id="IPR000433">
    <property type="entry name" value="Znf_ZZ"/>
</dbReference>
<evidence type="ECO:0000256" key="1">
    <source>
        <dbReference type="ARBA" id="ARBA00022723"/>
    </source>
</evidence>
<dbReference type="InterPro" id="IPR000270">
    <property type="entry name" value="PB1_dom"/>
</dbReference>
<dbReference type="SMART" id="SM00291">
    <property type="entry name" value="ZnF_ZZ"/>
    <property type="match status" value="1"/>
</dbReference>
<evidence type="ECO:0000313" key="7">
    <source>
        <dbReference type="Proteomes" id="UP000729402"/>
    </source>
</evidence>
<comment type="caution">
    <text evidence="6">The sequence shown here is derived from an EMBL/GenBank/DDBJ whole genome shotgun (WGS) entry which is preliminary data.</text>
</comment>
<sequence length="413" mass="44719">MVKYGCTLKRFNACVNGPYFDLNLAALRSKIASAFKFSEDIEFVLTYTDDDGDVVLLDDDNDLYDAAIRQKLNPLRINVELESSRAEAPQTKHQASNYRSPMSTALEDQLAQGKLAIDEALKFVPEQVPIVLAKQCHDLRSEASTSAPSLAEMLDRLSKLIAPKSNMQPSNGSAYCSSGSSSGHSYESFGPNGMKNGGFNSIFPPPPPFPHYPLQSLRADRNIHGYYPLRTYGYSQSMLDKLPSVSPYEPYSEGICSIGSPYRDLSDKHKSMPQHTLHIWIQCDSCGVTPITGSRYKSNIKDDYDLCSACFSRMVFEPVQFPITDGLTSSAGAEMASMPSGVPAPEAVPLPKPAIVLPSLPAPAPVTVTTAIAPVSVPSVPAAISVPTATSAAASCLLRLRLAQSSQPWRTNC</sequence>
<dbReference type="EMBL" id="JAAALK010000285">
    <property type="protein sequence ID" value="KAG8064769.1"/>
    <property type="molecule type" value="Genomic_DNA"/>
</dbReference>
<evidence type="ECO:0000256" key="2">
    <source>
        <dbReference type="ARBA" id="ARBA00022771"/>
    </source>
</evidence>
<protein>
    <recommendedName>
        <fullName evidence="5">ZZ-type domain-containing protein</fullName>
    </recommendedName>
</protein>
<evidence type="ECO:0000259" key="5">
    <source>
        <dbReference type="PROSITE" id="PS50135"/>
    </source>
</evidence>
<feature type="domain" description="ZZ-type" evidence="5">
    <location>
        <begin position="278"/>
        <end position="343"/>
    </location>
</feature>
<dbReference type="Pfam" id="PF00569">
    <property type="entry name" value="ZZ"/>
    <property type="match status" value="1"/>
</dbReference>
<evidence type="ECO:0000313" key="6">
    <source>
        <dbReference type="EMBL" id="KAG8064770.1"/>
    </source>
</evidence>
<keyword evidence="3" id="KW-0862">Zinc</keyword>
<dbReference type="PANTHER" id="PTHR20930">
    <property type="entry name" value="OVARIAN CARCINOMA ANTIGEN CA125-RELATED"/>
    <property type="match status" value="1"/>
</dbReference>
<evidence type="ECO:0000256" key="3">
    <source>
        <dbReference type="ARBA" id="ARBA00022833"/>
    </source>
</evidence>
<dbReference type="PROSITE" id="PS50135">
    <property type="entry name" value="ZF_ZZ_2"/>
    <property type="match status" value="1"/>
</dbReference>
<accession>A0A8J5VFH0</accession>
<dbReference type="OrthoDB" id="661148at2759"/>
<proteinExistence type="predicted"/>
<dbReference type="GO" id="GO:0008270">
    <property type="term" value="F:zinc ion binding"/>
    <property type="evidence" value="ECO:0007669"/>
    <property type="project" value="UniProtKB-KW"/>
</dbReference>
<keyword evidence="7" id="KW-1185">Reference proteome</keyword>
<reference evidence="6" key="2">
    <citation type="submission" date="2021-02" db="EMBL/GenBank/DDBJ databases">
        <authorList>
            <person name="Kimball J.A."/>
            <person name="Haas M.W."/>
            <person name="Macchietto M."/>
            <person name="Kono T."/>
            <person name="Duquette J."/>
            <person name="Shao M."/>
        </authorList>
    </citation>
    <scope>NUCLEOTIDE SEQUENCE</scope>
    <source>
        <tissue evidence="6">Fresh leaf tissue</tissue>
    </source>
</reference>
<dbReference type="EMBL" id="JAAALK010000285">
    <property type="protein sequence ID" value="KAG8064770.1"/>
    <property type="molecule type" value="Genomic_DNA"/>
</dbReference>
<keyword evidence="1" id="KW-0479">Metal-binding</keyword>
<dbReference type="Pfam" id="PF00564">
    <property type="entry name" value="PB1"/>
    <property type="match status" value="1"/>
</dbReference>
<evidence type="ECO:0000256" key="4">
    <source>
        <dbReference type="PROSITE-ProRule" id="PRU00228"/>
    </source>
</evidence>
<gene>
    <name evidence="6" type="ORF">GUJ93_ZPchr0004g40273</name>
</gene>
<keyword evidence="2 4" id="KW-0863">Zinc-finger</keyword>
<dbReference type="Proteomes" id="UP000729402">
    <property type="component" value="Unassembled WGS sequence"/>
</dbReference>